<keyword evidence="2" id="KW-0808">Transferase</keyword>
<dbReference type="PANTHER" id="PTHR43792:SF1">
    <property type="entry name" value="N-ACETYLTRANSFERASE DOMAIN-CONTAINING PROTEIN"/>
    <property type="match status" value="1"/>
</dbReference>
<dbReference type="Pfam" id="PF13302">
    <property type="entry name" value="Acetyltransf_3"/>
    <property type="match status" value="1"/>
</dbReference>
<dbReference type="Proteomes" id="UP000298781">
    <property type="component" value="Chromosome"/>
</dbReference>
<proteinExistence type="predicted"/>
<evidence type="ECO:0000313" key="3">
    <source>
        <dbReference type="Proteomes" id="UP000298781"/>
    </source>
</evidence>
<protein>
    <submittedName>
        <fullName evidence="2">GNAT family N-acetyltransferase</fullName>
    </submittedName>
</protein>
<reference evidence="2 3" key="1">
    <citation type="submission" date="2019-04" db="EMBL/GenBank/DDBJ databases">
        <title>Phreatobacter aquaticus sp. nov.</title>
        <authorList>
            <person name="Choi A."/>
        </authorList>
    </citation>
    <scope>NUCLEOTIDE SEQUENCE [LARGE SCALE GENOMIC DNA]</scope>
    <source>
        <strain evidence="2 3">KCTC 52518</strain>
    </source>
</reference>
<dbReference type="GO" id="GO:0016747">
    <property type="term" value="F:acyltransferase activity, transferring groups other than amino-acyl groups"/>
    <property type="evidence" value="ECO:0007669"/>
    <property type="project" value="InterPro"/>
</dbReference>
<evidence type="ECO:0000259" key="1">
    <source>
        <dbReference type="Pfam" id="PF13302"/>
    </source>
</evidence>
<dbReference type="Gene3D" id="3.40.630.30">
    <property type="match status" value="1"/>
</dbReference>
<sequence length="194" mass="21170">MAWAGPGGAAAKAGAMVPDLTTARLLLRQRDIAEIDDYVAMDGDLEVRRHITPEFRDNFDADAYRVALAERMARDFGPGFGHWTLRSRVAPHGFLGMAILMPVEGRGPEIEIGWRLPRSAWGQGHASEAARCVLDHAFATLGLEDVVALIDPQNSRSIAVAAKLGFSADGRRAAYGTEFDLYRCRHPPGSRKNS</sequence>
<dbReference type="KEGG" id="pstg:E8M01_32630"/>
<feature type="domain" description="N-acetyltransferase" evidence="1">
    <location>
        <begin position="24"/>
        <end position="166"/>
    </location>
</feature>
<accession>A0A4D7BLG4</accession>
<name>A0A4D7BLG4_9HYPH</name>
<gene>
    <name evidence="2" type="ORF">E8M01_32630</name>
</gene>
<dbReference type="InterPro" id="IPR000182">
    <property type="entry name" value="GNAT_dom"/>
</dbReference>
<organism evidence="2 3">
    <name type="scientific">Phreatobacter stygius</name>
    <dbReference type="NCBI Taxonomy" id="1940610"/>
    <lineage>
        <taxon>Bacteria</taxon>
        <taxon>Pseudomonadati</taxon>
        <taxon>Pseudomonadota</taxon>
        <taxon>Alphaproteobacteria</taxon>
        <taxon>Hyphomicrobiales</taxon>
        <taxon>Phreatobacteraceae</taxon>
        <taxon>Phreatobacter</taxon>
    </lineage>
</organism>
<dbReference type="AlphaFoldDB" id="A0A4D7BLG4"/>
<dbReference type="InterPro" id="IPR051531">
    <property type="entry name" value="N-acetyltransferase"/>
</dbReference>
<dbReference type="OrthoDB" id="6293260at2"/>
<keyword evidence="3" id="KW-1185">Reference proteome</keyword>
<dbReference type="PANTHER" id="PTHR43792">
    <property type="entry name" value="GNAT FAMILY, PUTATIVE (AFU_ORTHOLOGUE AFUA_3G00765)-RELATED-RELATED"/>
    <property type="match status" value="1"/>
</dbReference>
<dbReference type="EMBL" id="CP039690">
    <property type="protein sequence ID" value="QCI68562.1"/>
    <property type="molecule type" value="Genomic_DNA"/>
</dbReference>
<dbReference type="InterPro" id="IPR016181">
    <property type="entry name" value="Acyl_CoA_acyltransferase"/>
</dbReference>
<evidence type="ECO:0000313" key="2">
    <source>
        <dbReference type="EMBL" id="QCI68562.1"/>
    </source>
</evidence>
<dbReference type="SUPFAM" id="SSF55729">
    <property type="entry name" value="Acyl-CoA N-acyltransferases (Nat)"/>
    <property type="match status" value="1"/>
</dbReference>